<name>A0ABY2QM95_9SPHN</name>
<evidence type="ECO:0000313" key="2">
    <source>
        <dbReference type="EMBL" id="THG41974.1"/>
    </source>
</evidence>
<reference evidence="2 3" key="1">
    <citation type="submission" date="2019-04" db="EMBL/GenBank/DDBJ databases">
        <title>Microbes associate with the intestines of laboratory mice.</title>
        <authorList>
            <person name="Navarre W."/>
            <person name="Wong E."/>
            <person name="Huang K.C."/>
            <person name="Tropini C."/>
            <person name="Ng K."/>
            <person name="Yu B."/>
        </authorList>
    </citation>
    <scope>NUCLEOTIDE SEQUENCE [LARGE SCALE GENOMIC DNA]</scope>
    <source>
        <strain evidence="2 3">NM83_B4-11</strain>
    </source>
</reference>
<gene>
    <name evidence="2" type="ORF">E5988_00420</name>
</gene>
<feature type="signal peptide" evidence="1">
    <location>
        <begin position="1"/>
        <end position="21"/>
    </location>
</feature>
<organism evidence="2 3">
    <name type="scientific">Sphingomonas olei</name>
    <dbReference type="NCBI Taxonomy" id="1886787"/>
    <lineage>
        <taxon>Bacteria</taxon>
        <taxon>Pseudomonadati</taxon>
        <taxon>Pseudomonadota</taxon>
        <taxon>Alphaproteobacteria</taxon>
        <taxon>Sphingomonadales</taxon>
        <taxon>Sphingomonadaceae</taxon>
        <taxon>Sphingomonas</taxon>
    </lineage>
</organism>
<dbReference type="RefSeq" id="WP_046406855.1">
    <property type="nucleotide sequence ID" value="NZ_SSTI01000001.1"/>
</dbReference>
<evidence type="ECO:0008006" key="4">
    <source>
        <dbReference type="Google" id="ProtNLM"/>
    </source>
</evidence>
<protein>
    <recommendedName>
        <fullName evidence="4">DUF5666 domain-containing protein</fullName>
    </recommendedName>
</protein>
<evidence type="ECO:0000313" key="3">
    <source>
        <dbReference type="Proteomes" id="UP000308038"/>
    </source>
</evidence>
<dbReference type="Proteomes" id="UP000308038">
    <property type="component" value="Unassembled WGS sequence"/>
</dbReference>
<accession>A0ABY2QM95</accession>
<proteinExistence type="predicted"/>
<keyword evidence="1" id="KW-0732">Signal</keyword>
<comment type="caution">
    <text evidence="2">The sequence shown here is derived from an EMBL/GenBank/DDBJ whole genome shotgun (WGS) entry which is preliminary data.</text>
</comment>
<feature type="chain" id="PRO_5045542410" description="DUF5666 domain-containing protein" evidence="1">
    <location>
        <begin position="22"/>
        <end position="202"/>
    </location>
</feature>
<sequence>MRYSTMSAACAVLFAATPVAADPAATPQMQFLRGTVTGVSPAALRVKTAAGKTETVKLAPDWNVQVTKPVSVEQIKSGSFIGTAEMPQADGTGRSLEVHVFPPGVKVGEGHYGWGLKKGSMMTNGTVGKVVASPQGRSFTVSYPTGNRRIVVPPRTPIVQIGPGPRSLVKVGARVFIPAAMTPGGLATNSVAVGANGSAPPM</sequence>
<dbReference type="EMBL" id="SSTI01000001">
    <property type="protein sequence ID" value="THG41974.1"/>
    <property type="molecule type" value="Genomic_DNA"/>
</dbReference>
<keyword evidence="3" id="KW-1185">Reference proteome</keyword>
<evidence type="ECO:0000256" key="1">
    <source>
        <dbReference type="SAM" id="SignalP"/>
    </source>
</evidence>